<dbReference type="EMBL" id="KY684110">
    <property type="protein sequence ID" value="ARF11870.1"/>
    <property type="molecule type" value="Genomic_DNA"/>
</dbReference>
<protein>
    <submittedName>
        <fullName evidence="1">Uncharacterized protein</fullName>
    </submittedName>
</protein>
<sequence length="336" mass="39717">MNQIKTEIVYTHDKELQYKYDKNINQLSLNYKKNPNKYFKNVITLLKLCKHRIIITEELIRRLENGNFQVKALKWKKHLPFSEYNDEIENMEISEEMVKIKFKGNQNINTFHKYLNKNQQQGHSYSFSSCNIFEHRDHIITQLKTYKNRLDLDEKLLKDIKNKLNNDILTPADLITHPNTIEDFIIDKTNDYNMDYGTSYNNVYIVNICPIGAFVKDQVINKHTNTKIATSYILAYGNNKWNIFFDVYYDFSHLNQRPSLYKLIHKFNEIDKKDVTPTNVSTIIKNMIPMSPNSITFDDQGAYETSLNDIDGSLIINKLSDDRHKELLKHIETTNN</sequence>
<name>A0A1V0SJH0_9VIRU</name>
<reference evidence="1" key="1">
    <citation type="journal article" date="2017" name="Science">
        <title>Giant viruses with an expanded complement of translation system components.</title>
        <authorList>
            <person name="Schulz F."/>
            <person name="Yutin N."/>
            <person name="Ivanova N.N."/>
            <person name="Ortega D.R."/>
            <person name="Lee T.K."/>
            <person name="Vierheilig J."/>
            <person name="Daims H."/>
            <person name="Horn M."/>
            <person name="Wagner M."/>
            <person name="Jensen G.J."/>
            <person name="Kyrpides N.C."/>
            <person name="Koonin E.V."/>
            <person name="Woyke T."/>
        </authorList>
    </citation>
    <scope>NUCLEOTIDE SEQUENCE</scope>
    <source>
        <strain evidence="1">KNV1</strain>
    </source>
</reference>
<evidence type="ECO:0000313" key="1">
    <source>
        <dbReference type="EMBL" id="ARF11870.1"/>
    </source>
</evidence>
<gene>
    <name evidence="1" type="ORF">Klosneuvirus_3_5</name>
</gene>
<organism evidence="1">
    <name type="scientific">Klosneuvirus KNV1</name>
    <dbReference type="NCBI Taxonomy" id="1977640"/>
    <lineage>
        <taxon>Viruses</taxon>
        <taxon>Varidnaviria</taxon>
        <taxon>Bamfordvirae</taxon>
        <taxon>Nucleocytoviricota</taxon>
        <taxon>Megaviricetes</taxon>
        <taxon>Imitervirales</taxon>
        <taxon>Mimiviridae</taxon>
        <taxon>Klosneuvirinae</taxon>
        <taxon>Klosneuvirus</taxon>
    </lineage>
</organism>
<accession>A0A1V0SJH0</accession>
<proteinExistence type="predicted"/>